<dbReference type="Proteomes" id="UP000030003">
    <property type="component" value="Unassembled WGS sequence"/>
</dbReference>
<evidence type="ECO:0000313" key="3">
    <source>
        <dbReference type="Proteomes" id="UP000030003"/>
    </source>
</evidence>
<name>A0A0A0M9J4_9GAMM</name>
<dbReference type="OrthoDB" id="5966402at2"/>
<reference evidence="2 3" key="1">
    <citation type="submission" date="2013-08" db="EMBL/GenBank/DDBJ databases">
        <title>Genomic analysis of Lysobacter defluvii.</title>
        <authorList>
            <person name="Wang Q."/>
            <person name="Wang G."/>
        </authorList>
    </citation>
    <scope>NUCLEOTIDE SEQUENCE [LARGE SCALE GENOMIC DNA]</scope>
    <source>
        <strain evidence="2 3">IMMIB APB-9</strain>
    </source>
</reference>
<proteinExistence type="predicted"/>
<gene>
    <name evidence="2" type="ORF">N791_13105</name>
</gene>
<protein>
    <submittedName>
        <fullName evidence="2">Uncharacterized protein</fullName>
    </submittedName>
</protein>
<dbReference type="EMBL" id="AVBH01000042">
    <property type="protein sequence ID" value="KGO98894.1"/>
    <property type="molecule type" value="Genomic_DNA"/>
</dbReference>
<dbReference type="RefSeq" id="WP_052106644.1">
    <property type="nucleotide sequence ID" value="NZ_AUHT01000007.1"/>
</dbReference>
<sequence length="202" mass="22391">MTRLLAPASTFSRRMTALSTGLVALLGVGQVAAQEYAFGWNPRSGDEWVDTWLGDVNEYATRYREPFIDEMVRYHGAPRSLVVELLDARWAPGDIYYACAISQIIGRPCRYVVAEWERDHADGWGALAERLGVRPGSAEFHRLKRGFVPTYDRWSRPIYIDRDMRDAYPGRKLMPGLDEGANGGQAGGRAAPGGRNGNGRGG</sequence>
<organism evidence="2 3">
    <name type="scientific">Lysobacter defluvii IMMIB APB-9 = DSM 18482</name>
    <dbReference type="NCBI Taxonomy" id="1385515"/>
    <lineage>
        <taxon>Bacteria</taxon>
        <taxon>Pseudomonadati</taxon>
        <taxon>Pseudomonadota</taxon>
        <taxon>Gammaproteobacteria</taxon>
        <taxon>Lysobacterales</taxon>
        <taxon>Lysobacteraceae</taxon>
        <taxon>Novilysobacter</taxon>
    </lineage>
</organism>
<comment type="caution">
    <text evidence="2">The sequence shown here is derived from an EMBL/GenBank/DDBJ whole genome shotgun (WGS) entry which is preliminary data.</text>
</comment>
<feature type="compositionally biased region" description="Gly residues" evidence="1">
    <location>
        <begin position="181"/>
        <end position="202"/>
    </location>
</feature>
<feature type="region of interest" description="Disordered" evidence="1">
    <location>
        <begin position="171"/>
        <end position="202"/>
    </location>
</feature>
<keyword evidence="3" id="KW-1185">Reference proteome</keyword>
<dbReference type="AlphaFoldDB" id="A0A0A0M9J4"/>
<evidence type="ECO:0000256" key="1">
    <source>
        <dbReference type="SAM" id="MobiDB-lite"/>
    </source>
</evidence>
<dbReference type="eggNOG" id="ENOG5033743">
    <property type="taxonomic scope" value="Bacteria"/>
</dbReference>
<evidence type="ECO:0000313" key="2">
    <source>
        <dbReference type="EMBL" id="KGO98894.1"/>
    </source>
</evidence>
<accession>A0A0A0M9J4</accession>
<dbReference type="STRING" id="1385515.GCA_000423325_01334"/>